<evidence type="ECO:0000313" key="8">
    <source>
        <dbReference type="EMBL" id="KAK1662913.1"/>
    </source>
</evidence>
<dbReference type="GO" id="GO:0004672">
    <property type="term" value="F:protein kinase activity"/>
    <property type="evidence" value="ECO:0007669"/>
    <property type="project" value="InterPro"/>
</dbReference>
<dbReference type="InterPro" id="IPR001245">
    <property type="entry name" value="Ser-Thr/Tyr_kinase_cat_dom"/>
</dbReference>
<proteinExistence type="predicted"/>
<name>A0AAD8ST21_LOLMU</name>
<comment type="caution">
    <text evidence="8">The sequence shown here is derived from an EMBL/GenBank/DDBJ whole genome shotgun (WGS) entry which is preliminary data.</text>
</comment>
<dbReference type="InterPro" id="IPR000719">
    <property type="entry name" value="Prot_kinase_dom"/>
</dbReference>
<organism evidence="8 9">
    <name type="scientific">Lolium multiflorum</name>
    <name type="common">Italian ryegrass</name>
    <name type="synonym">Lolium perenne subsp. multiflorum</name>
    <dbReference type="NCBI Taxonomy" id="4521"/>
    <lineage>
        <taxon>Eukaryota</taxon>
        <taxon>Viridiplantae</taxon>
        <taxon>Streptophyta</taxon>
        <taxon>Embryophyta</taxon>
        <taxon>Tracheophyta</taxon>
        <taxon>Spermatophyta</taxon>
        <taxon>Magnoliopsida</taxon>
        <taxon>Liliopsida</taxon>
        <taxon>Poales</taxon>
        <taxon>Poaceae</taxon>
        <taxon>BOP clade</taxon>
        <taxon>Pooideae</taxon>
        <taxon>Poodae</taxon>
        <taxon>Poeae</taxon>
        <taxon>Poeae Chloroplast Group 2 (Poeae type)</taxon>
        <taxon>Loliodinae</taxon>
        <taxon>Loliinae</taxon>
        <taxon>Lolium</taxon>
    </lineage>
</organism>
<keyword evidence="2" id="KW-0812">Transmembrane</keyword>
<accession>A0AAD8ST21</accession>
<evidence type="ECO:0000256" key="3">
    <source>
        <dbReference type="ARBA" id="ARBA00022729"/>
    </source>
</evidence>
<dbReference type="PANTHER" id="PTHR46084:SF37">
    <property type="entry name" value="LEUCINE-RICH RECEPTOR-LIKE PROTEIN KINASE-LIKE"/>
    <property type="match status" value="1"/>
</dbReference>
<dbReference type="AlphaFoldDB" id="A0AAD8ST21"/>
<evidence type="ECO:0000256" key="6">
    <source>
        <dbReference type="ARBA" id="ARBA00037847"/>
    </source>
</evidence>
<keyword evidence="3" id="KW-0732">Signal</keyword>
<evidence type="ECO:0000256" key="1">
    <source>
        <dbReference type="ARBA" id="ARBA00004479"/>
    </source>
</evidence>
<dbReference type="GO" id="GO:0005524">
    <property type="term" value="F:ATP binding"/>
    <property type="evidence" value="ECO:0007669"/>
    <property type="project" value="InterPro"/>
</dbReference>
<keyword evidence="9" id="KW-1185">Reference proteome</keyword>
<protein>
    <recommendedName>
        <fullName evidence="7">Protein kinase domain-containing protein</fullName>
    </recommendedName>
</protein>
<sequence length="211" mass="24029">MLQMELYLIIFMVYEHLDWAARMRIIMGMAYCLQYMHHELEPPVAVNDMRSDAIFMTDDYSAKIAYVGMWKELADKAKAAKEDGSSSRSESPADLTGNIFCFGVILMEIITGKLPEQDDHESICTWAAEHLKAKRYTELVDESLQDHKANELEAVCEVIQECTDPDPTRRPEMRDVTGKLREVLAITPEAAGPRLSPLWWAELELLSIKSS</sequence>
<evidence type="ECO:0000259" key="7">
    <source>
        <dbReference type="PROSITE" id="PS50011"/>
    </source>
</evidence>
<dbReference type="EMBL" id="JAUUTY010000003">
    <property type="protein sequence ID" value="KAK1662913.1"/>
    <property type="molecule type" value="Genomic_DNA"/>
</dbReference>
<feature type="domain" description="Protein kinase" evidence="7">
    <location>
        <begin position="1"/>
        <end position="184"/>
    </location>
</feature>
<dbReference type="Proteomes" id="UP001231189">
    <property type="component" value="Unassembled WGS sequence"/>
</dbReference>
<dbReference type="GO" id="GO:0012505">
    <property type="term" value="C:endomembrane system"/>
    <property type="evidence" value="ECO:0007669"/>
    <property type="project" value="UniProtKB-SubCell"/>
</dbReference>
<evidence type="ECO:0000313" key="9">
    <source>
        <dbReference type="Proteomes" id="UP001231189"/>
    </source>
</evidence>
<keyword evidence="4" id="KW-1133">Transmembrane helix</keyword>
<keyword evidence="5" id="KW-0472">Membrane</keyword>
<dbReference type="Pfam" id="PF07714">
    <property type="entry name" value="PK_Tyr_Ser-Thr"/>
    <property type="match status" value="1"/>
</dbReference>
<evidence type="ECO:0000256" key="4">
    <source>
        <dbReference type="ARBA" id="ARBA00022989"/>
    </source>
</evidence>
<evidence type="ECO:0000256" key="5">
    <source>
        <dbReference type="ARBA" id="ARBA00023136"/>
    </source>
</evidence>
<gene>
    <name evidence="8" type="ORF">QYE76_051072</name>
</gene>
<reference evidence="8" key="1">
    <citation type="submission" date="2023-07" db="EMBL/GenBank/DDBJ databases">
        <title>A chromosome-level genome assembly of Lolium multiflorum.</title>
        <authorList>
            <person name="Chen Y."/>
            <person name="Copetti D."/>
            <person name="Kolliker R."/>
            <person name="Studer B."/>
        </authorList>
    </citation>
    <scope>NUCLEOTIDE SEQUENCE</scope>
    <source>
        <strain evidence="8">02402/16</strain>
        <tissue evidence="8">Leaf</tissue>
    </source>
</reference>
<dbReference type="Gene3D" id="1.10.510.10">
    <property type="entry name" value="Transferase(Phosphotransferase) domain 1"/>
    <property type="match status" value="1"/>
</dbReference>
<dbReference type="PANTHER" id="PTHR46084">
    <property type="entry name" value="PROTEIN MALE DISCOVERER 2"/>
    <property type="match status" value="1"/>
</dbReference>
<dbReference type="InterPro" id="IPR011009">
    <property type="entry name" value="Kinase-like_dom_sf"/>
</dbReference>
<evidence type="ECO:0000256" key="2">
    <source>
        <dbReference type="ARBA" id="ARBA00022692"/>
    </source>
</evidence>
<dbReference type="GO" id="GO:0016020">
    <property type="term" value="C:membrane"/>
    <property type="evidence" value="ECO:0007669"/>
    <property type="project" value="UniProtKB-SubCell"/>
</dbReference>
<dbReference type="PROSITE" id="PS50011">
    <property type="entry name" value="PROTEIN_KINASE_DOM"/>
    <property type="match status" value="1"/>
</dbReference>
<dbReference type="SUPFAM" id="SSF56112">
    <property type="entry name" value="Protein kinase-like (PK-like)"/>
    <property type="match status" value="1"/>
</dbReference>
<comment type="subcellular location">
    <subcellularLocation>
        <location evidence="6">Endomembrane system</location>
        <topology evidence="6">Single-pass membrane protein</topology>
    </subcellularLocation>
    <subcellularLocation>
        <location evidence="1">Membrane</location>
        <topology evidence="1">Single-pass type I membrane protein</topology>
    </subcellularLocation>
</comment>